<feature type="region of interest" description="Disordered" evidence="1">
    <location>
        <begin position="469"/>
        <end position="558"/>
    </location>
</feature>
<gene>
    <name evidence="2" type="ORF">JFN90_10315</name>
</gene>
<reference evidence="2 3" key="1">
    <citation type="submission" date="2020-12" db="EMBL/GenBank/DDBJ databases">
        <title>Geomonas sp. Red259, isolated from paddy soil.</title>
        <authorList>
            <person name="Xu Z."/>
            <person name="Zhang Z."/>
            <person name="Masuda Y."/>
            <person name="Itoh H."/>
            <person name="Senoo K."/>
        </authorList>
    </citation>
    <scope>NUCLEOTIDE SEQUENCE [LARGE SCALE GENOMIC DNA]</scope>
    <source>
        <strain evidence="2 3">Red259</strain>
    </source>
</reference>
<feature type="compositionally biased region" description="Basic and acidic residues" evidence="1">
    <location>
        <begin position="480"/>
        <end position="489"/>
    </location>
</feature>
<protein>
    <submittedName>
        <fullName evidence="2">Uncharacterized protein</fullName>
    </submittedName>
</protein>
<evidence type="ECO:0000256" key="1">
    <source>
        <dbReference type="SAM" id="MobiDB-lite"/>
    </source>
</evidence>
<dbReference type="EMBL" id="JAEMHK010000006">
    <property type="protein sequence ID" value="MBJ6800530.1"/>
    <property type="molecule type" value="Genomic_DNA"/>
</dbReference>
<keyword evidence="3" id="KW-1185">Reference proteome</keyword>
<evidence type="ECO:0000313" key="3">
    <source>
        <dbReference type="Proteomes" id="UP000641025"/>
    </source>
</evidence>
<feature type="compositionally biased region" description="Low complexity" evidence="1">
    <location>
        <begin position="541"/>
        <end position="554"/>
    </location>
</feature>
<accession>A0ABS0YRK3</accession>
<sequence length="712" mass="77023">MLALDSTIGCIEVSEADVLALYRSAPIPRRSEKRSDTMEAYLCAVRKKTLVKVYLALVVNDHRIYVYSTPGKGKNEQEYPREIQKGLNCAKAMGFAPEQVDLSYSPAMREVVVRNTKVLRLPGSKGTGGLKHGLAGAPVLPILGKDACEAPEPAVAIPAPVITPAPVPVVAAMAAPAAEESQGGELLAALAQQQREQLALATERDTLTAQLQRLTAQHHETADQLAAARQSGEELARERDALRDQQRQADELVAAKDSVIAQLEKRYADQGLPLEALTKENADLTRAHSAMLESLAQTRQDIARLMTERDAALADAGTAAQQHKETVTLLEEARRELEAAATKATGALQRAEALEESARKQEQELDALRRELAGMTAERDAALKRVATRNEKKGADPDLERLRQDLERLRQDLEQAGADRDAALARLAAMEEEQARAAEARATQLGQELERLEAERDAALQRIAVLEGCQEAESESSEAESARPEAESERPEEESLPARVLSGLQDAGAEPGPTGTETLPPFSESQAPPQAGHPWDTPTDAAKIPQPAQPAQAARSFSFGEQETSFVPLGDLQGGFFSASDDGEPVRFLLETGLDAIDCPAAEVLELHHSINNAYLSPEGTGGQESCQGYVCSLRKGEGKEVFAAIYGTQSHRTRVYLPETQPEDDESYARTVRSAISFAEEVGLMMERVPLEAAGAKRLECLKRCPALRVA</sequence>
<dbReference type="RefSeq" id="WP_199395036.1">
    <property type="nucleotide sequence ID" value="NZ_JAEMHK010000006.1"/>
</dbReference>
<comment type="caution">
    <text evidence="2">The sequence shown here is derived from an EMBL/GenBank/DDBJ whole genome shotgun (WGS) entry which is preliminary data.</text>
</comment>
<organism evidence="2 3">
    <name type="scientific">Geomonas propionica</name>
    <dbReference type="NCBI Taxonomy" id="2798582"/>
    <lineage>
        <taxon>Bacteria</taxon>
        <taxon>Pseudomonadati</taxon>
        <taxon>Thermodesulfobacteriota</taxon>
        <taxon>Desulfuromonadia</taxon>
        <taxon>Geobacterales</taxon>
        <taxon>Geobacteraceae</taxon>
        <taxon>Geomonas</taxon>
    </lineage>
</organism>
<feature type="region of interest" description="Disordered" evidence="1">
    <location>
        <begin position="220"/>
        <end position="243"/>
    </location>
</feature>
<feature type="compositionally biased region" description="Basic and acidic residues" evidence="1">
    <location>
        <begin position="231"/>
        <end position="243"/>
    </location>
</feature>
<dbReference type="Proteomes" id="UP000641025">
    <property type="component" value="Unassembled WGS sequence"/>
</dbReference>
<feature type="compositionally biased region" description="Low complexity" evidence="1">
    <location>
        <begin position="507"/>
        <end position="518"/>
    </location>
</feature>
<evidence type="ECO:0000313" key="2">
    <source>
        <dbReference type="EMBL" id="MBJ6800530.1"/>
    </source>
</evidence>
<name>A0ABS0YRK3_9BACT</name>
<proteinExistence type="predicted"/>